<comment type="caution">
    <text evidence="2">The sequence shown here is derived from an EMBL/GenBank/DDBJ whole genome shotgun (WGS) entry which is preliminary data.</text>
</comment>
<evidence type="ECO:0000313" key="3">
    <source>
        <dbReference type="Proteomes" id="UP000777002"/>
    </source>
</evidence>
<dbReference type="PANTHER" id="PTHR34825:SF1">
    <property type="entry name" value="AAA-ATPASE-LIKE DOMAIN-CONTAINING PROTEIN"/>
    <property type="match status" value="1"/>
</dbReference>
<gene>
    <name evidence="2" type="ORF">H5985_05700</name>
</gene>
<reference evidence="2 3" key="1">
    <citation type="journal article" date="2021" name="Sci. Rep.">
        <title>The distribution of antibiotic resistance genes in chicken gut microbiota commensals.</title>
        <authorList>
            <person name="Juricova H."/>
            <person name="Matiasovicova J."/>
            <person name="Kubasova T."/>
            <person name="Cejkova D."/>
            <person name="Rychlik I."/>
        </authorList>
    </citation>
    <scope>NUCLEOTIDE SEQUENCE [LARGE SCALE GENOMIC DNA]</scope>
    <source>
        <strain evidence="2 3">An562</strain>
    </source>
</reference>
<keyword evidence="3" id="KW-1185">Reference proteome</keyword>
<dbReference type="Pfam" id="PF09820">
    <property type="entry name" value="AAA-ATPase_like"/>
    <property type="match status" value="1"/>
</dbReference>
<dbReference type="EMBL" id="JACJKX010000009">
    <property type="protein sequence ID" value="MBM6928763.1"/>
    <property type="molecule type" value="Genomic_DNA"/>
</dbReference>
<sequence length="531" mass="60645">MEKIMQQALPLGTSDFRSLRINNEIYVDKTDLVFRLAQHRGKIFLARPRRFGKSLLVSTFESLFKNGLTHFQGLAIENKWEDKTYAVARLDFSSLKTFKSLEQFQTAFHSLLLSAFIPLGFKFNSDNKDLLFIDQLKMWLSSLPASSIVLLIDEYDAPLTNHLDDPEVFNTIRDCLGEFYTAVKQYEGCLRFFFMTGITKFSNTSIFSAFNNLQDISLDVQFGSLLGYTEEEISHCFSSYLDSAAHELKLSKEKLLELLREQYDGFSFDRQARTHVYCPWSVLNFFAKPSEGFQNYWYTSGGQPTVLMKYLTSHALKSPTVYDEPVLVSLSDLGASRQYDEISIEALLTQAGYLTIKEQVGGDYVRLGYPNEEVSRSMAQLYASELLRGQNLVQSGVPILAKILTSETPETVVDYFNRALTSIDYVRYPVDSEAACRAYLQVLLIGAALVPRVEVHNAFGRSDMEVEVNGRHWVFEFKYARSSNETDRLLKEAIVQVQSNHYGKTTDNKELIRVALVFSAEQRRFVAWESV</sequence>
<dbReference type="InterPro" id="IPR012547">
    <property type="entry name" value="PDDEXK_9"/>
</dbReference>
<dbReference type="Proteomes" id="UP000777002">
    <property type="component" value="Unassembled WGS sequence"/>
</dbReference>
<evidence type="ECO:0000259" key="1">
    <source>
        <dbReference type="Pfam" id="PF09820"/>
    </source>
</evidence>
<feature type="domain" description="AAA-ATPase-like" evidence="1">
    <location>
        <begin position="10"/>
        <end position="207"/>
    </location>
</feature>
<evidence type="ECO:0000313" key="2">
    <source>
        <dbReference type="EMBL" id="MBM6928763.1"/>
    </source>
</evidence>
<dbReference type="PANTHER" id="PTHR34825">
    <property type="entry name" value="CONSERVED PROTEIN, WITH A WEAK D-GALACTARATE DEHYDRATASE/ALTRONATE HYDROLASE DOMAIN"/>
    <property type="match status" value="1"/>
</dbReference>
<dbReference type="Pfam" id="PF08011">
    <property type="entry name" value="PDDEXK_9"/>
    <property type="match status" value="1"/>
</dbReference>
<dbReference type="InterPro" id="IPR018631">
    <property type="entry name" value="AAA-ATPase-like_dom"/>
</dbReference>
<accession>A0ABS2GSJ3</accession>
<organism evidence="2 3">
    <name type="scientific">Parasutterella secunda</name>
    <dbReference type="NCBI Taxonomy" id="626947"/>
    <lineage>
        <taxon>Bacteria</taxon>
        <taxon>Pseudomonadati</taxon>
        <taxon>Pseudomonadota</taxon>
        <taxon>Betaproteobacteria</taxon>
        <taxon>Burkholderiales</taxon>
        <taxon>Sutterellaceae</taxon>
        <taxon>Parasutterella</taxon>
    </lineage>
</organism>
<name>A0ABS2GSJ3_9BURK</name>
<proteinExistence type="predicted"/>
<protein>
    <submittedName>
        <fullName evidence="2">AAA family ATPase</fullName>
    </submittedName>
</protein>